<comment type="function">
    <text evidence="11">Phosphatase that hydrolyzes non-canonical purine nucleotides such as XTP and ITP to their respective diphosphate derivatives. Probably excludes non-canonical purines from DNA/RNA precursor pool, thus preventing their incorporation into DNA/RNA and avoiding chromosomal lesions.</text>
</comment>
<evidence type="ECO:0000256" key="6">
    <source>
        <dbReference type="ARBA" id="ARBA00023080"/>
    </source>
</evidence>
<dbReference type="GO" id="GO:0009117">
    <property type="term" value="P:nucleotide metabolic process"/>
    <property type="evidence" value="ECO:0007669"/>
    <property type="project" value="UniProtKB-KW"/>
</dbReference>
<dbReference type="GO" id="GO:0103023">
    <property type="term" value="F:ITPase activity"/>
    <property type="evidence" value="ECO:0007669"/>
    <property type="project" value="UniProtKB-EC"/>
</dbReference>
<keyword evidence="15" id="KW-1185">Reference proteome</keyword>
<dbReference type="EMBL" id="FNOJ01000004">
    <property type="protein sequence ID" value="SDW35066.1"/>
    <property type="molecule type" value="Genomic_DNA"/>
</dbReference>
<dbReference type="Proteomes" id="UP001157137">
    <property type="component" value="Unassembled WGS sequence"/>
</dbReference>
<evidence type="ECO:0000256" key="5">
    <source>
        <dbReference type="ARBA" id="ARBA00022842"/>
    </source>
</evidence>
<dbReference type="STRING" id="89784.SAMN04489725_104244"/>
<dbReference type="EC" id="3.6.1.73" evidence="11"/>
<dbReference type="GO" id="GO:0046872">
    <property type="term" value="F:metal ion binding"/>
    <property type="evidence" value="ECO:0007669"/>
    <property type="project" value="UniProtKB-KW"/>
</dbReference>
<evidence type="ECO:0000256" key="9">
    <source>
        <dbReference type="ARBA" id="ARBA00048781"/>
    </source>
</evidence>
<accession>A0A1H2STU6</accession>
<dbReference type="Pfam" id="PF01931">
    <property type="entry name" value="NTPase_I-T"/>
    <property type="match status" value="1"/>
</dbReference>
<evidence type="ECO:0000313" key="14">
    <source>
        <dbReference type="EMBL" id="SDW35066.1"/>
    </source>
</evidence>
<feature type="binding site" evidence="11">
    <location>
        <begin position="13"/>
        <end position="18"/>
    </location>
    <ligand>
        <name>substrate</name>
    </ligand>
</feature>
<dbReference type="GO" id="GO:0006772">
    <property type="term" value="P:thiamine metabolic process"/>
    <property type="evidence" value="ECO:0007669"/>
    <property type="project" value="TreeGrafter"/>
</dbReference>
<dbReference type="Proteomes" id="UP000182589">
    <property type="component" value="Unassembled WGS sequence"/>
</dbReference>
<evidence type="ECO:0000256" key="3">
    <source>
        <dbReference type="ARBA" id="ARBA00022741"/>
    </source>
</evidence>
<evidence type="ECO:0000256" key="4">
    <source>
        <dbReference type="ARBA" id="ARBA00022801"/>
    </source>
</evidence>
<dbReference type="PANTHER" id="PTHR34699:SF2">
    <property type="entry name" value="NON-CANONICAL PURINE NTP PHOSPHATASE_PRRC1 DOMAIN-CONTAINING PROTEIN"/>
    <property type="match status" value="1"/>
</dbReference>
<comment type="cofactor">
    <cofactor evidence="11">
        <name>Mg(2+)</name>
        <dbReference type="ChEBI" id="CHEBI:18420"/>
    </cofactor>
    <cofactor evidence="11">
        <name>Mn(2+)</name>
        <dbReference type="ChEBI" id="CHEBI:29035"/>
    </cofactor>
    <text evidence="11">Binds 1 divalent metal cation per subunit; can use either Mg(2+) or Mn(2+).</text>
</comment>
<dbReference type="FunFam" id="3.90.950.10:FF:000002">
    <property type="entry name" value="Inosine/xanthosine triphosphatase"/>
    <property type="match status" value="1"/>
</dbReference>
<evidence type="ECO:0000256" key="2">
    <source>
        <dbReference type="ARBA" id="ARBA00022723"/>
    </source>
</evidence>
<keyword evidence="4 11" id="KW-0378">Hydrolase</keyword>
<evidence type="ECO:0000256" key="7">
    <source>
        <dbReference type="ARBA" id="ARBA00023211"/>
    </source>
</evidence>
<keyword evidence="3 11" id="KW-0547">Nucleotide-binding</keyword>
<dbReference type="RefSeq" id="WP_006447578.1">
    <property type="nucleotide sequence ID" value="NZ_BSRA01000001.1"/>
</dbReference>
<evidence type="ECO:0000256" key="10">
    <source>
        <dbReference type="ARBA" id="ARBA00060855"/>
    </source>
</evidence>
<dbReference type="PANTHER" id="PTHR34699">
    <property type="match status" value="1"/>
</dbReference>
<evidence type="ECO:0000313" key="15">
    <source>
        <dbReference type="Proteomes" id="UP000182589"/>
    </source>
</evidence>
<evidence type="ECO:0000256" key="11">
    <source>
        <dbReference type="HAMAP-Rule" id="MF_00648"/>
    </source>
</evidence>
<protein>
    <recommendedName>
        <fullName evidence="11">Probable inosine/xanthosine triphosphatase</fullName>
        <shortName evidence="11">ITPase/XTPase</shortName>
        <ecNumber evidence="11">3.6.1.73</ecNumber>
    </recommendedName>
    <alternativeName>
        <fullName evidence="11">Non-canonical purine NTP phosphatase</fullName>
    </alternativeName>
    <alternativeName>
        <fullName evidence="11">Non-standard purine NTP phosphatase</fullName>
    </alternativeName>
    <alternativeName>
        <fullName evidence="11">Nucleoside-triphosphate phosphatase</fullName>
        <shortName evidence="11">NTPase</shortName>
    </alternativeName>
</protein>
<comment type="similarity">
    <text evidence="10 11">Belongs to the YjjX NTPase family.</text>
</comment>
<name>A0A1H2STU6_9BACL</name>
<dbReference type="NCBIfam" id="TIGR00258">
    <property type="entry name" value="inosine/xanthosine triphosphatase"/>
    <property type="match status" value="1"/>
</dbReference>
<reference evidence="14" key="2">
    <citation type="submission" date="2016-10" db="EMBL/GenBank/DDBJ databases">
        <authorList>
            <person name="de Groot N.N."/>
        </authorList>
    </citation>
    <scope>NUCLEOTIDE SEQUENCE [LARGE SCALE GENOMIC DNA]</scope>
    <source>
        <strain evidence="14">DSM 12489</strain>
    </source>
</reference>
<dbReference type="AlphaFoldDB" id="A0A1H2STU6"/>
<organism evidence="14 15">
    <name type="scientific">Alicyclobacillus hesperidum</name>
    <dbReference type="NCBI Taxonomy" id="89784"/>
    <lineage>
        <taxon>Bacteria</taxon>
        <taxon>Bacillati</taxon>
        <taxon>Bacillota</taxon>
        <taxon>Bacilli</taxon>
        <taxon>Bacillales</taxon>
        <taxon>Alicyclobacillaceae</taxon>
        <taxon>Alicyclobacillus</taxon>
    </lineage>
</organism>
<sequence length="175" mass="18783">MEAWDIRKIAIGSTNPAKMKAVELAFAALAIPIEIMSVDVPSGVSAQPQTDKETLQGARNRALAALREGQADVGIGLEGGIQRTEWGMFLCNWACAITRSGQEGLGGGLRLPLPREIASELDNGKELGDVIDTWAGRHGVRKQEGTIGILTQGAIRRADMFRDALLCALAPLMYR</sequence>
<dbReference type="GO" id="GO:0000166">
    <property type="term" value="F:nucleotide binding"/>
    <property type="evidence" value="ECO:0007669"/>
    <property type="project" value="UniProtKB-KW"/>
</dbReference>
<keyword evidence="2 11" id="KW-0479">Metal-binding</keyword>
<dbReference type="HAMAP" id="MF_00648">
    <property type="entry name" value="Non_canon_purine_NTPase_YjjX"/>
    <property type="match status" value="1"/>
</dbReference>
<dbReference type="InterPro" id="IPR050299">
    <property type="entry name" value="YjjX_NTPase"/>
</dbReference>
<comment type="catalytic activity">
    <reaction evidence="9 11">
        <text>XTP + H2O = XDP + phosphate + H(+)</text>
        <dbReference type="Rhea" id="RHEA:28406"/>
        <dbReference type="ChEBI" id="CHEBI:15377"/>
        <dbReference type="ChEBI" id="CHEBI:15378"/>
        <dbReference type="ChEBI" id="CHEBI:43474"/>
        <dbReference type="ChEBI" id="CHEBI:59884"/>
        <dbReference type="ChEBI" id="CHEBI:61314"/>
        <dbReference type="EC" id="3.6.1.73"/>
    </reaction>
</comment>
<comment type="catalytic activity">
    <reaction evidence="8 11">
        <text>ITP + H2O = IDP + phosphate + H(+)</text>
        <dbReference type="Rhea" id="RHEA:28330"/>
        <dbReference type="ChEBI" id="CHEBI:15377"/>
        <dbReference type="ChEBI" id="CHEBI:15378"/>
        <dbReference type="ChEBI" id="CHEBI:43474"/>
        <dbReference type="ChEBI" id="CHEBI:58280"/>
        <dbReference type="ChEBI" id="CHEBI:61402"/>
        <dbReference type="EC" id="3.6.1.73"/>
    </reaction>
</comment>
<proteinExistence type="inferred from homology"/>
<gene>
    <name evidence="13" type="ORF">Heshes_02420</name>
    <name evidence="14" type="ORF">SAMN04489725_104244</name>
</gene>
<evidence type="ECO:0000256" key="8">
    <source>
        <dbReference type="ARBA" id="ARBA00048174"/>
    </source>
</evidence>
<comment type="subunit">
    <text evidence="11">Homodimer.</text>
</comment>
<dbReference type="EMBL" id="BSRA01000001">
    <property type="protein sequence ID" value="GLV12558.1"/>
    <property type="molecule type" value="Genomic_DNA"/>
</dbReference>
<reference evidence="15" key="1">
    <citation type="submission" date="2016-10" db="EMBL/GenBank/DDBJ databases">
        <authorList>
            <person name="Varghese N."/>
        </authorList>
    </citation>
    <scope>NUCLEOTIDE SEQUENCE [LARGE SCALE GENOMIC DNA]</scope>
    <source>
        <strain evidence="15">DSM 12489</strain>
    </source>
</reference>
<evidence type="ECO:0000259" key="12">
    <source>
        <dbReference type="Pfam" id="PF01931"/>
    </source>
</evidence>
<dbReference type="InterPro" id="IPR026533">
    <property type="entry name" value="NTPase/PRRC1"/>
</dbReference>
<feature type="binding site" evidence="11">
    <location>
        <position position="70"/>
    </location>
    <ligand>
        <name>Mg(2+)</name>
        <dbReference type="ChEBI" id="CHEBI:18420"/>
    </ligand>
</feature>
<keyword evidence="7 11" id="KW-0464">Manganese</keyword>
<reference evidence="13" key="3">
    <citation type="submission" date="2023-02" db="EMBL/GenBank/DDBJ databases">
        <title>Proposal of a novel subspecies: Alicyclobacillus hesperidum subspecies aegle.</title>
        <authorList>
            <person name="Goto K."/>
            <person name="Fujii T."/>
            <person name="Yasui K."/>
            <person name="Mochida K."/>
            <person name="Kato-Tanaka Y."/>
            <person name="Morohoshi S."/>
            <person name="An S.Y."/>
            <person name="Kasai H."/>
            <person name="Yokota A."/>
        </authorList>
    </citation>
    <scope>NUCLEOTIDE SEQUENCE</scope>
    <source>
        <strain evidence="13">DSM 12766</strain>
    </source>
</reference>
<dbReference type="InterPro" id="IPR029001">
    <property type="entry name" value="ITPase-like_fam"/>
</dbReference>
<dbReference type="Gene3D" id="3.90.950.10">
    <property type="match status" value="1"/>
</dbReference>
<feature type="domain" description="Non-canonical purine NTP phosphatase/PRRC1" evidence="12">
    <location>
        <begin position="12"/>
        <end position="173"/>
    </location>
</feature>
<comment type="cofactor">
    <cofactor evidence="1">
        <name>Mn(2+)</name>
        <dbReference type="ChEBI" id="CHEBI:29035"/>
    </cofactor>
</comment>
<evidence type="ECO:0000256" key="1">
    <source>
        <dbReference type="ARBA" id="ARBA00001936"/>
    </source>
</evidence>
<evidence type="ECO:0000313" key="13">
    <source>
        <dbReference type="EMBL" id="GLV12558.1"/>
    </source>
</evidence>
<dbReference type="SUPFAM" id="SSF52972">
    <property type="entry name" value="ITPase-like"/>
    <property type="match status" value="1"/>
</dbReference>
<dbReference type="InterPro" id="IPR002786">
    <property type="entry name" value="Non_canon_purine_NTPase"/>
</dbReference>
<keyword evidence="5 11" id="KW-0460">Magnesium</keyword>
<keyword evidence="6 11" id="KW-0546">Nucleotide metabolism</keyword>
<comment type="caution">
    <text evidence="11">Lacks conserved residue(s) required for the propagation of feature annotation.</text>
</comment>